<organism evidence="12 13">
    <name type="scientific">Liberibacter crescens (strain BT-1)</name>
    <dbReference type="NCBI Taxonomy" id="1215343"/>
    <lineage>
        <taxon>Bacteria</taxon>
        <taxon>Pseudomonadati</taxon>
        <taxon>Pseudomonadota</taxon>
        <taxon>Alphaproteobacteria</taxon>
        <taxon>Hyphomicrobiales</taxon>
        <taxon>Rhizobiaceae</taxon>
        <taxon>Liberibacter</taxon>
    </lineage>
</organism>
<dbReference type="eggNOG" id="COG2885">
    <property type="taxonomic scope" value="Bacteria"/>
</dbReference>
<protein>
    <recommendedName>
        <fullName evidence="9">Peptidoglycan-associated protein</fullName>
    </recommendedName>
</protein>
<dbReference type="PANTHER" id="PTHR30329:SF21">
    <property type="entry name" value="LIPOPROTEIN YIAD-RELATED"/>
    <property type="match status" value="1"/>
</dbReference>
<evidence type="ECO:0000256" key="1">
    <source>
        <dbReference type="ARBA" id="ARBA00004442"/>
    </source>
</evidence>
<evidence type="ECO:0000256" key="7">
    <source>
        <dbReference type="ARBA" id="ARBA00023288"/>
    </source>
</evidence>
<dbReference type="PRINTS" id="PR01023">
    <property type="entry name" value="NAFLGMOTY"/>
</dbReference>
<evidence type="ECO:0000256" key="5">
    <source>
        <dbReference type="ARBA" id="ARBA00023139"/>
    </source>
</evidence>
<dbReference type="Gene3D" id="3.30.1330.60">
    <property type="entry name" value="OmpA-like domain"/>
    <property type="match status" value="1"/>
</dbReference>
<dbReference type="HAMAP" id="MF_02204">
    <property type="entry name" value="Pal"/>
    <property type="match status" value="1"/>
</dbReference>
<dbReference type="InterPro" id="IPR050330">
    <property type="entry name" value="Bact_OuterMem_StrucFunc"/>
</dbReference>
<proteinExistence type="inferred from homology"/>
<dbReference type="PANTHER" id="PTHR30329">
    <property type="entry name" value="STATOR ELEMENT OF FLAGELLAR MOTOR COMPLEX"/>
    <property type="match status" value="1"/>
</dbReference>
<evidence type="ECO:0000256" key="10">
    <source>
        <dbReference type="PROSITE-ProRule" id="PRU00473"/>
    </source>
</evidence>
<dbReference type="GO" id="GO:0009279">
    <property type="term" value="C:cell outer membrane"/>
    <property type="evidence" value="ECO:0007669"/>
    <property type="project" value="UniProtKB-SubCell"/>
</dbReference>
<evidence type="ECO:0000256" key="6">
    <source>
        <dbReference type="ARBA" id="ARBA00023237"/>
    </source>
</evidence>
<dbReference type="GO" id="GO:0051301">
    <property type="term" value="P:cell division"/>
    <property type="evidence" value="ECO:0007669"/>
    <property type="project" value="UniProtKB-UniRule"/>
</dbReference>
<comment type="subcellular location">
    <subcellularLocation>
        <location evidence="1">Cell outer membrane</location>
    </subcellularLocation>
</comment>
<accession>L0EUJ2</accession>
<dbReference type="PROSITE" id="PS51123">
    <property type="entry name" value="OMPA_2"/>
    <property type="match status" value="1"/>
</dbReference>
<evidence type="ECO:0000256" key="2">
    <source>
        <dbReference type="ARBA" id="ARBA00022618"/>
    </source>
</evidence>
<dbReference type="InterPro" id="IPR039001">
    <property type="entry name" value="Pal"/>
</dbReference>
<dbReference type="EMBL" id="CP003789">
    <property type="protein sequence ID" value="AGA64343.1"/>
    <property type="molecule type" value="Genomic_DNA"/>
</dbReference>
<evidence type="ECO:0000256" key="9">
    <source>
        <dbReference type="HAMAP-Rule" id="MF_02204"/>
    </source>
</evidence>
<dbReference type="Pfam" id="PF00691">
    <property type="entry name" value="OmpA"/>
    <property type="match status" value="1"/>
</dbReference>
<keyword evidence="6" id="KW-0998">Cell outer membrane</keyword>
<evidence type="ECO:0000259" key="11">
    <source>
        <dbReference type="PROSITE" id="PS51123"/>
    </source>
</evidence>
<evidence type="ECO:0000256" key="3">
    <source>
        <dbReference type="ARBA" id="ARBA00022729"/>
    </source>
</evidence>
<dbReference type="SUPFAM" id="SSF103088">
    <property type="entry name" value="OmpA-like"/>
    <property type="match status" value="1"/>
</dbReference>
<evidence type="ECO:0000256" key="4">
    <source>
        <dbReference type="ARBA" id="ARBA00023136"/>
    </source>
</evidence>
<keyword evidence="7 12" id="KW-0449">Lipoprotein</keyword>
<comment type="similarity">
    <text evidence="9">Belongs to the Pal lipoprotein family.</text>
</comment>
<dbReference type="HOGENOM" id="CLU_016890_9_2_5"/>
<keyword evidence="13" id="KW-1185">Reference proteome</keyword>
<dbReference type="InterPro" id="IPR006664">
    <property type="entry name" value="OMP_bac"/>
</dbReference>
<dbReference type="RefSeq" id="WP_015272770.1">
    <property type="nucleotide sequence ID" value="NC_019907.1"/>
</dbReference>
<keyword evidence="4 10" id="KW-0472">Membrane</keyword>
<evidence type="ECO:0000313" key="13">
    <source>
        <dbReference type="Proteomes" id="UP000010799"/>
    </source>
</evidence>
<dbReference type="PATRIC" id="fig|1215343.11.peg.359"/>
<evidence type="ECO:0000256" key="8">
    <source>
        <dbReference type="ARBA" id="ARBA00023306"/>
    </source>
</evidence>
<dbReference type="InterPro" id="IPR036737">
    <property type="entry name" value="OmpA-like_sf"/>
</dbReference>
<name>L0EUJ2_LIBCB</name>
<keyword evidence="8 9" id="KW-0131">Cell cycle</keyword>
<keyword evidence="5" id="KW-0564">Palmitate</keyword>
<dbReference type="NCBIfam" id="TIGR02802">
    <property type="entry name" value="Pal_lipo"/>
    <property type="match status" value="1"/>
</dbReference>
<gene>
    <name evidence="9" type="primary">pal</name>
    <name evidence="12" type="ordered locus">B488_03500</name>
</gene>
<comment type="subunit">
    <text evidence="9">The Tol-Pal system is composed of five core proteins: the inner membrane proteins TolA, TolQ and TolR, the periplasmic protein TolB and the outer membrane protein Pal. They form a network linking the inner and outer membranes and the peptidoglycan layer.</text>
</comment>
<evidence type="ECO:0000313" key="12">
    <source>
        <dbReference type="EMBL" id="AGA64343.1"/>
    </source>
</evidence>
<keyword evidence="2 9" id="KW-0132">Cell division</keyword>
<dbReference type="PRINTS" id="PR01021">
    <property type="entry name" value="OMPADOMAIN"/>
</dbReference>
<sequence length="176" mass="19376">MEESHVSNSNQVFCASTANKSLIFTFFVTFALMSCSNKKNDINNGIGFGRGAGSIGSVQPGSLQEFTVNVGDRVFFDTDSSSIRPDGIQTLARQVQWLRHYPHSVVVEGHSDERGTREYNLALGARRAEAVRSYLVSQGISSSRVRIISYGKEKPVAIGDDTISWSKNRRAVTVLR</sequence>
<dbReference type="InterPro" id="IPR006665">
    <property type="entry name" value="OmpA-like"/>
</dbReference>
<dbReference type="STRING" id="1215343.B488_03500"/>
<reference evidence="12 13" key="1">
    <citation type="journal article" date="2012" name="Stand. Genomic Sci.">
        <title>Complete genome sequence of Liberibacter crescens BT-1.</title>
        <authorList>
            <person name="Leonard M.T."/>
            <person name="Fagen J.R."/>
            <person name="Davis-Richardson A.G."/>
            <person name="Davis M.J."/>
            <person name="Triplett E.W."/>
        </authorList>
    </citation>
    <scope>NUCLEOTIDE SEQUENCE [LARGE SCALE GENOMIC DNA]</scope>
    <source>
        <strain evidence="12 13">BT-1</strain>
    </source>
</reference>
<keyword evidence="3" id="KW-0732">Signal</keyword>
<comment type="function">
    <text evidence="9">Part of the Tol-Pal system, which plays a role in outer membrane invagination during cell division and is important for maintaining outer membrane integrity.</text>
</comment>
<dbReference type="AlphaFoldDB" id="L0EUJ2"/>
<feature type="domain" description="OmpA-like" evidence="11">
    <location>
        <begin position="63"/>
        <end position="176"/>
    </location>
</feature>
<dbReference type="KEGG" id="lcc:B488_03500"/>
<dbReference type="Proteomes" id="UP000010799">
    <property type="component" value="Chromosome"/>
</dbReference>
<dbReference type="InterPro" id="IPR014169">
    <property type="entry name" value="Pal_lipo_C"/>
</dbReference>
<dbReference type="CDD" id="cd07185">
    <property type="entry name" value="OmpA_C-like"/>
    <property type="match status" value="1"/>
</dbReference>